<dbReference type="EMBL" id="MZ098222">
    <property type="protein sequence ID" value="QXO85638.1"/>
    <property type="molecule type" value="Genomic_DNA"/>
</dbReference>
<geneLocation type="plasmid" evidence="1">
    <name>p1</name>
</geneLocation>
<name>A0A8F5VAC8_EDWPI</name>
<organism evidence="1">
    <name type="scientific">Edwardsiella piscicida</name>
    <dbReference type="NCBI Taxonomy" id="1263550"/>
    <lineage>
        <taxon>Bacteria</taxon>
        <taxon>Pseudomonadati</taxon>
        <taxon>Pseudomonadota</taxon>
        <taxon>Gammaproteobacteria</taxon>
        <taxon>Enterobacterales</taxon>
        <taxon>Hafniaceae</taxon>
        <taxon>Edwardsiella</taxon>
    </lineage>
</organism>
<dbReference type="AlphaFoldDB" id="A0A8F5VAC8"/>
<accession>A0A8F5VAC8</accession>
<sequence length="40" mass="4433">MQCREWLCSAARIILRDFGGIGAMKLCLLPIAPQDRAESV</sequence>
<protein>
    <submittedName>
        <fullName evidence="1">Uncharacterized protein</fullName>
    </submittedName>
</protein>
<reference evidence="1" key="1">
    <citation type="journal article" date="2021" name="J. Fish Dis.">
        <title>Genetic variability of Edwardsiella piscicida isolates from Mississippi catfish aquaculture with an assessment of virulence in channel and channel x blue hybrid catfish.</title>
        <authorList>
            <person name="Lopez-Porras A."/>
            <person name="Griffin M.J."/>
            <person name="Armwood A.R."/>
            <person name="Camus A.C."/>
            <person name="Waldbieser G.C."/>
            <person name="Ware C."/>
            <person name="Richardson B."/>
            <person name="Greenway T.E."/>
            <person name="Rosser T.G."/>
            <person name="Aarattuthodiyil S."/>
            <person name="Wise D.J."/>
        </authorList>
    </citation>
    <scope>NUCLEOTIDE SEQUENCE</scope>
    <source>
        <plasmid evidence="1">p1</plasmid>
    </source>
</reference>
<proteinExistence type="predicted"/>
<evidence type="ECO:0000313" key="1">
    <source>
        <dbReference type="EMBL" id="QXO85638.1"/>
    </source>
</evidence>
<keyword evidence="1" id="KW-0614">Plasmid</keyword>